<keyword evidence="3" id="KW-1185">Reference proteome</keyword>
<accession>A0A9W9F5Y2</accession>
<reference evidence="2" key="1">
    <citation type="submission" date="2022-11" db="EMBL/GenBank/DDBJ databases">
        <authorList>
            <person name="Petersen C."/>
        </authorList>
    </citation>
    <scope>NUCLEOTIDE SEQUENCE</scope>
    <source>
        <strain evidence="2">IBT 30069</strain>
    </source>
</reference>
<dbReference type="PANTHER" id="PTHR38167:SF1">
    <property type="entry name" value="C2H2-TYPE DOMAIN-CONTAINING PROTEIN"/>
    <property type="match status" value="1"/>
</dbReference>
<comment type="caution">
    <text evidence="2">The sequence shown here is derived from an EMBL/GenBank/DDBJ whole genome shotgun (WGS) entry which is preliminary data.</text>
</comment>
<dbReference type="Proteomes" id="UP001149165">
    <property type="component" value="Unassembled WGS sequence"/>
</dbReference>
<feature type="compositionally biased region" description="Polar residues" evidence="1">
    <location>
        <begin position="58"/>
        <end position="69"/>
    </location>
</feature>
<proteinExistence type="predicted"/>
<feature type="region of interest" description="Disordered" evidence="1">
    <location>
        <begin position="47"/>
        <end position="84"/>
    </location>
</feature>
<reference evidence="2" key="2">
    <citation type="journal article" date="2023" name="IMA Fungus">
        <title>Comparative genomic study of the Penicillium genus elucidates a diverse pangenome and 15 lateral gene transfer events.</title>
        <authorList>
            <person name="Petersen C."/>
            <person name="Sorensen T."/>
            <person name="Nielsen M.R."/>
            <person name="Sondergaard T.E."/>
            <person name="Sorensen J.L."/>
            <person name="Fitzpatrick D.A."/>
            <person name="Frisvad J.C."/>
            <person name="Nielsen K.L."/>
        </authorList>
    </citation>
    <scope>NUCLEOTIDE SEQUENCE</scope>
    <source>
        <strain evidence="2">IBT 30069</strain>
    </source>
</reference>
<dbReference type="EMBL" id="JAPQKH010000006">
    <property type="protein sequence ID" value="KAJ5094218.1"/>
    <property type="molecule type" value="Genomic_DNA"/>
</dbReference>
<dbReference type="AlphaFoldDB" id="A0A9W9F5Y2"/>
<dbReference type="OrthoDB" id="5422613at2759"/>
<gene>
    <name evidence="2" type="ORF">N7456_010079</name>
</gene>
<dbReference type="PANTHER" id="PTHR38167">
    <property type="entry name" value="C2H2-TYPE DOMAIN-CONTAINING PROTEIN"/>
    <property type="match status" value="1"/>
</dbReference>
<evidence type="ECO:0000313" key="3">
    <source>
        <dbReference type="Proteomes" id="UP001149165"/>
    </source>
</evidence>
<organism evidence="2 3">
    <name type="scientific">Penicillium angulare</name>
    <dbReference type="NCBI Taxonomy" id="116970"/>
    <lineage>
        <taxon>Eukaryota</taxon>
        <taxon>Fungi</taxon>
        <taxon>Dikarya</taxon>
        <taxon>Ascomycota</taxon>
        <taxon>Pezizomycotina</taxon>
        <taxon>Eurotiomycetes</taxon>
        <taxon>Eurotiomycetidae</taxon>
        <taxon>Eurotiales</taxon>
        <taxon>Aspergillaceae</taxon>
        <taxon>Penicillium</taxon>
    </lineage>
</organism>
<evidence type="ECO:0000313" key="2">
    <source>
        <dbReference type="EMBL" id="KAJ5094218.1"/>
    </source>
</evidence>
<sequence length="185" mass="21109">MAENSNDLPSLNDAIDEVSKEVLASLLKEICQEYPSTTELVQSRLFVSEDDVARPGKSATSTSVHGDSNSSDDKGEDTTPATDSRFKNLRKRYAECTNCKEEFDVAGNTVTSCSYHPDISQPDYEEFVDHDENCHGIIDSEEMREDFPENFYFVCCERRFNEKGCVTDWHMETRIDFGVSKRRKF</sequence>
<protein>
    <submittedName>
        <fullName evidence="2">Uncharacterized protein</fullName>
    </submittedName>
</protein>
<name>A0A9W9F5Y2_9EURO</name>
<evidence type="ECO:0000256" key="1">
    <source>
        <dbReference type="SAM" id="MobiDB-lite"/>
    </source>
</evidence>